<dbReference type="EMBL" id="OUNR01000001">
    <property type="protein sequence ID" value="SPP63087.1"/>
    <property type="molecule type" value="Genomic_DNA"/>
</dbReference>
<comment type="cofactor">
    <cofactor evidence="1">
        <name>Fe(2+)</name>
        <dbReference type="ChEBI" id="CHEBI:29033"/>
    </cofactor>
</comment>
<feature type="domain" description="VOC" evidence="9">
    <location>
        <begin position="42"/>
        <end position="173"/>
    </location>
</feature>
<name>A0A330L173_9BACT</name>
<evidence type="ECO:0000256" key="4">
    <source>
        <dbReference type="ARBA" id="ARBA00023004"/>
    </source>
</evidence>
<keyword evidence="4" id="KW-0408">Iron</keyword>
<dbReference type="Proteomes" id="UP000248168">
    <property type="component" value="Unassembled WGS sequence"/>
</dbReference>
<protein>
    <recommendedName>
        <fullName evidence="6">2-oxoadipate dioxygenase/decarboxylase</fullName>
        <ecNumber evidence="6">1.13.11.93</ecNumber>
    </recommendedName>
    <alternativeName>
        <fullName evidence="7">2-hydroxyglutarate synthase</fullName>
    </alternativeName>
</protein>
<dbReference type="InterPro" id="IPR029068">
    <property type="entry name" value="Glyas_Bleomycin-R_OHBP_Dase"/>
</dbReference>
<evidence type="ECO:0000313" key="10">
    <source>
        <dbReference type="EMBL" id="SPP63087.1"/>
    </source>
</evidence>
<comment type="similarity">
    <text evidence="5">Belongs to the 2-oxoadipate dioxygenase/decarboxylase family.</text>
</comment>
<feature type="region of interest" description="Disordered" evidence="8">
    <location>
        <begin position="182"/>
        <end position="203"/>
    </location>
</feature>
<evidence type="ECO:0000256" key="3">
    <source>
        <dbReference type="ARBA" id="ARBA00023002"/>
    </source>
</evidence>
<organism evidence="10 11">
    <name type="scientific">Nitrospira lenta</name>
    <dbReference type="NCBI Taxonomy" id="1436998"/>
    <lineage>
        <taxon>Bacteria</taxon>
        <taxon>Pseudomonadati</taxon>
        <taxon>Nitrospirota</taxon>
        <taxon>Nitrospiria</taxon>
        <taxon>Nitrospirales</taxon>
        <taxon>Nitrospiraceae</taxon>
        <taxon>Nitrospira</taxon>
    </lineage>
</organism>
<evidence type="ECO:0000256" key="1">
    <source>
        <dbReference type="ARBA" id="ARBA00001954"/>
    </source>
</evidence>
<keyword evidence="11" id="KW-1185">Reference proteome</keyword>
<dbReference type="RefSeq" id="WP_121987677.1">
    <property type="nucleotide sequence ID" value="NZ_OUNR01000001.1"/>
</dbReference>
<evidence type="ECO:0000256" key="5">
    <source>
        <dbReference type="ARBA" id="ARBA00035013"/>
    </source>
</evidence>
<dbReference type="Pfam" id="PF13669">
    <property type="entry name" value="Glyoxalase_4"/>
    <property type="match status" value="1"/>
</dbReference>
<sequence>MDQNLELDGLMARMVEEFILRNRAGKTLQTMLNEAGVGLTPVIDHVTLRTLDIDRRAESFIALGYTYDETLEYEDWYAKVFRKPGYPALFVDQAYAGDRGRTSIIPGWVKNFGDQVFHHIAVRVEDIENAVQQLKKKGIVFAGTIVGAQGGSLRQIFSSPEMVDGHPFSVLELAERHRGYQGFLPPQADSLMRSTAPRETSRR</sequence>
<dbReference type="PROSITE" id="PS51819">
    <property type="entry name" value="VOC"/>
    <property type="match status" value="1"/>
</dbReference>
<dbReference type="AlphaFoldDB" id="A0A330L173"/>
<dbReference type="OrthoDB" id="9788468at2"/>
<dbReference type="InParanoid" id="A0A330L173"/>
<gene>
    <name evidence="10" type="ORF">NITLEN_10173</name>
</gene>
<evidence type="ECO:0000256" key="7">
    <source>
        <dbReference type="ARBA" id="ARBA00035045"/>
    </source>
</evidence>
<dbReference type="Gene3D" id="3.10.180.10">
    <property type="entry name" value="2,3-Dihydroxybiphenyl 1,2-Dioxygenase, domain 1"/>
    <property type="match status" value="1"/>
</dbReference>
<evidence type="ECO:0000313" key="11">
    <source>
        <dbReference type="Proteomes" id="UP000248168"/>
    </source>
</evidence>
<dbReference type="GO" id="GO:0051213">
    <property type="term" value="F:dioxygenase activity"/>
    <property type="evidence" value="ECO:0007669"/>
    <property type="project" value="UniProtKB-KW"/>
</dbReference>
<dbReference type="InterPro" id="IPR037523">
    <property type="entry name" value="VOC_core"/>
</dbReference>
<dbReference type="EC" id="1.13.11.93" evidence="6"/>
<keyword evidence="3" id="KW-0560">Oxidoreductase</keyword>
<proteinExistence type="inferred from homology"/>
<accession>A0A330L173</accession>
<dbReference type="SUPFAM" id="SSF54593">
    <property type="entry name" value="Glyoxalase/Bleomycin resistance protein/Dihydroxybiphenyl dioxygenase"/>
    <property type="match status" value="1"/>
</dbReference>
<evidence type="ECO:0000256" key="2">
    <source>
        <dbReference type="ARBA" id="ARBA00022964"/>
    </source>
</evidence>
<reference evidence="11" key="1">
    <citation type="submission" date="2018-04" db="EMBL/GenBank/DDBJ databases">
        <authorList>
            <person name="Lucker S."/>
            <person name="Sakoula D."/>
        </authorList>
    </citation>
    <scope>NUCLEOTIDE SEQUENCE [LARGE SCALE GENOMIC DNA]</scope>
</reference>
<evidence type="ECO:0000256" key="8">
    <source>
        <dbReference type="SAM" id="MobiDB-lite"/>
    </source>
</evidence>
<dbReference type="SMART" id="SM01150">
    <property type="entry name" value="DUF1338"/>
    <property type="match status" value="1"/>
</dbReference>
<keyword evidence="2" id="KW-0223">Dioxygenase</keyword>
<evidence type="ECO:0000259" key="9">
    <source>
        <dbReference type="PROSITE" id="PS51819"/>
    </source>
</evidence>
<dbReference type="InterPro" id="IPR009770">
    <property type="entry name" value="HGLS"/>
</dbReference>
<evidence type="ECO:0000256" key="6">
    <source>
        <dbReference type="ARBA" id="ARBA00035023"/>
    </source>
</evidence>